<name>A0A4R9B3X3_9MICO</name>
<dbReference type="InterPro" id="IPR001633">
    <property type="entry name" value="EAL_dom"/>
</dbReference>
<dbReference type="InterPro" id="IPR052155">
    <property type="entry name" value="Biofilm_reg_signaling"/>
</dbReference>
<feature type="transmembrane region" description="Helical" evidence="1">
    <location>
        <begin position="78"/>
        <end position="103"/>
    </location>
</feature>
<keyword evidence="1" id="KW-0472">Membrane</keyword>
<feature type="domain" description="GGDEF" evidence="3">
    <location>
        <begin position="363"/>
        <end position="496"/>
    </location>
</feature>
<dbReference type="InterPro" id="IPR000160">
    <property type="entry name" value="GGDEF_dom"/>
</dbReference>
<dbReference type="OrthoDB" id="23692at2"/>
<dbReference type="PANTHER" id="PTHR44757">
    <property type="entry name" value="DIGUANYLATE CYCLASE DGCP"/>
    <property type="match status" value="1"/>
</dbReference>
<dbReference type="Pfam" id="PF00563">
    <property type="entry name" value="EAL"/>
    <property type="match status" value="1"/>
</dbReference>
<dbReference type="RefSeq" id="WP_134524316.1">
    <property type="nucleotide sequence ID" value="NZ_SOHH01000085.1"/>
</dbReference>
<feature type="transmembrane region" description="Helical" evidence="1">
    <location>
        <begin position="115"/>
        <end position="132"/>
    </location>
</feature>
<evidence type="ECO:0000259" key="2">
    <source>
        <dbReference type="PROSITE" id="PS50883"/>
    </source>
</evidence>
<evidence type="ECO:0000313" key="4">
    <source>
        <dbReference type="EMBL" id="TFD75047.1"/>
    </source>
</evidence>
<keyword evidence="5" id="KW-1185">Reference proteome</keyword>
<feature type="transmembrane region" description="Helical" evidence="1">
    <location>
        <begin position="173"/>
        <end position="198"/>
    </location>
</feature>
<keyword evidence="1" id="KW-1133">Transmembrane helix</keyword>
<dbReference type="InterPro" id="IPR029787">
    <property type="entry name" value="Nucleotide_cyclase"/>
</dbReference>
<feature type="transmembrane region" description="Helical" evidence="1">
    <location>
        <begin position="21"/>
        <end position="40"/>
    </location>
</feature>
<dbReference type="SUPFAM" id="SSF55073">
    <property type="entry name" value="Nucleotide cyclase"/>
    <property type="match status" value="1"/>
</dbReference>
<dbReference type="NCBIfam" id="TIGR00254">
    <property type="entry name" value="GGDEF"/>
    <property type="match status" value="1"/>
</dbReference>
<dbReference type="PANTHER" id="PTHR44757:SF2">
    <property type="entry name" value="BIOFILM ARCHITECTURE MAINTENANCE PROTEIN MBAA"/>
    <property type="match status" value="1"/>
</dbReference>
<dbReference type="SMART" id="SM00052">
    <property type="entry name" value="EAL"/>
    <property type="match status" value="1"/>
</dbReference>
<dbReference type="Gene3D" id="3.30.70.270">
    <property type="match status" value="1"/>
</dbReference>
<evidence type="ECO:0000256" key="1">
    <source>
        <dbReference type="SAM" id="Phobius"/>
    </source>
</evidence>
<keyword evidence="1" id="KW-0812">Transmembrane</keyword>
<dbReference type="InterPro" id="IPR035919">
    <property type="entry name" value="EAL_sf"/>
</dbReference>
<organism evidence="4 5">
    <name type="scientific">Cryobacterium fucosi</name>
    <dbReference type="NCBI Taxonomy" id="1259157"/>
    <lineage>
        <taxon>Bacteria</taxon>
        <taxon>Bacillati</taxon>
        <taxon>Actinomycetota</taxon>
        <taxon>Actinomycetes</taxon>
        <taxon>Micrococcales</taxon>
        <taxon>Microbacteriaceae</taxon>
        <taxon>Cryobacterium</taxon>
    </lineage>
</organism>
<dbReference type="AlphaFoldDB" id="A0A4R9B3X3"/>
<sequence length="767" mass="81905">MAAPKRTVDIRRLTADLRGRASWPIWSSGLLAIAYVIGLLNHGDGFSPVVDGGLGTLTEWVPALVCWVAAYRTRFRRSYVVLAAAAVTAFAAANQIYVASLAGASSLPFPGPTDVGYLLFYPLMLAALAELVRPQLRSMSFSVVLDSAVGAFGAAAVLTVLIAPVLASEADAPLSLATAVAVAYPLFDLLLVAAVVGLAASQGLVLGRRWTLLVIGLLVFAAADVVYALRVLTDTYVIGTIVDAGWAIGLTLAALWVDGSTRPDTPHRQAGTRGRALIVPAVASTAAVGVLVLSSQVDVMDLAVGLATLTLVVTAVRFQLTFRQLTRMAVLRVQTRTDDLTGLPNRRALYADAPARLLAGADRHSALLLLDLDRFKDVNDSLGHEVGDQLLVGAGRRLSEQLRAGDLLARLGGDEFAILLDHTDQDRAATVAVKLRAALVAPFTLAGIAVQASVSIGIAISPEHGTDLGTLMRKADMAMYKAKETRSGHHVYRNDDDSHGDARLRTAEELRLALRTDQLVVHFQPKVDLDTGIVHDVEALVRWNHPSRGLLYPDSFLRLVEEAGLMGRLTQVVLGKALDQAATWQAAGRPLTVAVNMSASSLVEQDLPERIGAMIVARGLSPSVLMLEITEDFLMIDSVRARAILTRLRAAGIRLAVDDFGTGYSSLAYLRDLPLDELKLDRSFVMTMADDPRAAALVESTIALAHSLNLRMVAEGVEDGIAYSMLVGYGYGCDQAQGYHMSRPVPAAALDAWLAARLPQPVRAVTR</sequence>
<feature type="transmembrane region" description="Helical" evidence="1">
    <location>
        <begin position="210"/>
        <end position="229"/>
    </location>
</feature>
<feature type="transmembrane region" description="Helical" evidence="1">
    <location>
        <begin position="144"/>
        <end position="167"/>
    </location>
</feature>
<gene>
    <name evidence="4" type="ORF">E3T48_12170</name>
</gene>
<feature type="transmembrane region" description="Helical" evidence="1">
    <location>
        <begin position="235"/>
        <end position="257"/>
    </location>
</feature>
<dbReference type="Pfam" id="PF00990">
    <property type="entry name" value="GGDEF"/>
    <property type="match status" value="1"/>
</dbReference>
<comment type="caution">
    <text evidence="4">The sequence shown here is derived from an EMBL/GenBank/DDBJ whole genome shotgun (WGS) entry which is preliminary data.</text>
</comment>
<dbReference type="CDD" id="cd01949">
    <property type="entry name" value="GGDEF"/>
    <property type="match status" value="1"/>
</dbReference>
<dbReference type="SUPFAM" id="SSF141868">
    <property type="entry name" value="EAL domain-like"/>
    <property type="match status" value="1"/>
</dbReference>
<dbReference type="SMART" id="SM00267">
    <property type="entry name" value="GGDEF"/>
    <property type="match status" value="1"/>
</dbReference>
<feature type="transmembrane region" description="Helical" evidence="1">
    <location>
        <begin position="52"/>
        <end position="71"/>
    </location>
</feature>
<reference evidence="4 5" key="1">
    <citation type="submission" date="2019-03" db="EMBL/GenBank/DDBJ databases">
        <title>Genomics of glacier-inhabiting Cryobacterium strains.</title>
        <authorList>
            <person name="Liu Q."/>
            <person name="Xin Y.-H."/>
        </authorList>
    </citation>
    <scope>NUCLEOTIDE SEQUENCE [LARGE SCALE GENOMIC DNA]</scope>
    <source>
        <strain evidence="4 5">Hh4</strain>
    </source>
</reference>
<feature type="transmembrane region" description="Helical" evidence="1">
    <location>
        <begin position="277"/>
        <end position="296"/>
    </location>
</feature>
<dbReference type="InterPro" id="IPR043128">
    <property type="entry name" value="Rev_trsase/Diguanyl_cyclase"/>
</dbReference>
<dbReference type="EMBL" id="SOHH01000085">
    <property type="protein sequence ID" value="TFD75047.1"/>
    <property type="molecule type" value="Genomic_DNA"/>
</dbReference>
<dbReference type="Proteomes" id="UP000298313">
    <property type="component" value="Unassembled WGS sequence"/>
</dbReference>
<dbReference type="CDD" id="cd01948">
    <property type="entry name" value="EAL"/>
    <property type="match status" value="1"/>
</dbReference>
<evidence type="ECO:0000313" key="5">
    <source>
        <dbReference type="Proteomes" id="UP000298313"/>
    </source>
</evidence>
<proteinExistence type="predicted"/>
<accession>A0A4R9B3X3</accession>
<evidence type="ECO:0000259" key="3">
    <source>
        <dbReference type="PROSITE" id="PS50887"/>
    </source>
</evidence>
<dbReference type="Gene3D" id="3.20.20.450">
    <property type="entry name" value="EAL domain"/>
    <property type="match status" value="1"/>
</dbReference>
<feature type="transmembrane region" description="Helical" evidence="1">
    <location>
        <begin position="302"/>
        <end position="322"/>
    </location>
</feature>
<dbReference type="PROSITE" id="PS50883">
    <property type="entry name" value="EAL"/>
    <property type="match status" value="1"/>
</dbReference>
<feature type="domain" description="EAL" evidence="2">
    <location>
        <begin position="503"/>
        <end position="758"/>
    </location>
</feature>
<protein>
    <submittedName>
        <fullName evidence="4">EAL domain-containing protein</fullName>
    </submittedName>
</protein>
<dbReference type="PROSITE" id="PS50887">
    <property type="entry name" value="GGDEF"/>
    <property type="match status" value="1"/>
</dbReference>